<evidence type="ECO:0000256" key="4">
    <source>
        <dbReference type="ARBA" id="ARBA00022487"/>
    </source>
</evidence>
<reference evidence="11" key="1">
    <citation type="submission" date="2022-11" db="EMBL/GenBank/DDBJ databases">
        <title>Chromosomal genome sequence assembly and mating type (MAT) locus characterization of the leprose asexual lichenized fungus Lepraria neglecta (Nyl.) Erichsen.</title>
        <authorList>
            <person name="Allen J.L."/>
            <person name="Pfeffer B."/>
        </authorList>
    </citation>
    <scope>NUCLEOTIDE SEQUENCE</scope>
    <source>
        <strain evidence="11">Allen 5258</strain>
    </source>
</reference>
<dbReference type="EC" id="3.1.2.22" evidence="2"/>
<evidence type="ECO:0000259" key="10">
    <source>
        <dbReference type="Pfam" id="PF02230"/>
    </source>
</evidence>
<evidence type="ECO:0000256" key="5">
    <source>
        <dbReference type="ARBA" id="ARBA00022801"/>
    </source>
</evidence>
<evidence type="ECO:0000256" key="7">
    <source>
        <dbReference type="ARBA" id="ARBA00029392"/>
    </source>
</evidence>
<dbReference type="InterPro" id="IPR003140">
    <property type="entry name" value="PLipase/COase/thioEstase"/>
</dbReference>
<keyword evidence="5" id="KW-0378">Hydrolase</keyword>
<dbReference type="EMBL" id="JASNWA010000010">
    <property type="protein sequence ID" value="KAK3169070.1"/>
    <property type="molecule type" value="Genomic_DNA"/>
</dbReference>
<dbReference type="GO" id="GO:0005737">
    <property type="term" value="C:cytoplasm"/>
    <property type="evidence" value="ECO:0007669"/>
    <property type="project" value="TreeGrafter"/>
</dbReference>
<organism evidence="11 12">
    <name type="scientific">Lepraria neglecta</name>
    <dbReference type="NCBI Taxonomy" id="209136"/>
    <lineage>
        <taxon>Eukaryota</taxon>
        <taxon>Fungi</taxon>
        <taxon>Dikarya</taxon>
        <taxon>Ascomycota</taxon>
        <taxon>Pezizomycotina</taxon>
        <taxon>Lecanoromycetes</taxon>
        <taxon>OSLEUM clade</taxon>
        <taxon>Lecanoromycetidae</taxon>
        <taxon>Lecanorales</taxon>
        <taxon>Lecanorineae</taxon>
        <taxon>Stereocaulaceae</taxon>
        <taxon>Lepraria</taxon>
    </lineage>
</organism>
<protein>
    <recommendedName>
        <fullName evidence="3">Acyl-protein thioesterase 1</fullName>
        <ecNumber evidence="2">3.1.2.22</ecNumber>
    </recommendedName>
    <alternativeName>
        <fullName evidence="8">Palmitoyl-protein hydrolase</fullName>
    </alternativeName>
</protein>
<proteinExistence type="inferred from homology"/>
<dbReference type="PANTHER" id="PTHR10655:SF17">
    <property type="entry name" value="LYSOPHOSPHOLIPASE-LIKE PROTEIN 1"/>
    <property type="match status" value="1"/>
</dbReference>
<dbReference type="Proteomes" id="UP001276659">
    <property type="component" value="Unassembled WGS sequence"/>
</dbReference>
<dbReference type="GO" id="GO:0006631">
    <property type="term" value="P:fatty acid metabolic process"/>
    <property type="evidence" value="ECO:0007669"/>
    <property type="project" value="UniProtKB-KW"/>
</dbReference>
<comment type="catalytic activity">
    <reaction evidence="9">
        <text>S-hexadecanoyl-L-cysteinyl-[protein] + H2O = L-cysteinyl-[protein] + hexadecanoate + H(+)</text>
        <dbReference type="Rhea" id="RHEA:19233"/>
        <dbReference type="Rhea" id="RHEA-COMP:10131"/>
        <dbReference type="Rhea" id="RHEA-COMP:11032"/>
        <dbReference type="ChEBI" id="CHEBI:7896"/>
        <dbReference type="ChEBI" id="CHEBI:15377"/>
        <dbReference type="ChEBI" id="CHEBI:15378"/>
        <dbReference type="ChEBI" id="CHEBI:29950"/>
        <dbReference type="ChEBI" id="CHEBI:74151"/>
        <dbReference type="EC" id="3.1.2.22"/>
    </reaction>
</comment>
<evidence type="ECO:0000256" key="2">
    <source>
        <dbReference type="ARBA" id="ARBA00012423"/>
    </source>
</evidence>
<dbReference type="AlphaFoldDB" id="A0AAD9YZW7"/>
<comment type="similarity">
    <text evidence="1">Belongs to the AB hydrolase superfamily. AB hydrolase 2 family.</text>
</comment>
<dbReference type="PANTHER" id="PTHR10655">
    <property type="entry name" value="LYSOPHOSPHOLIPASE-RELATED"/>
    <property type="match status" value="1"/>
</dbReference>
<keyword evidence="6" id="KW-0443">Lipid metabolism</keyword>
<comment type="function">
    <text evidence="7">Hydrolyzes fatty acids from S-acylated cysteine residues in proteins with a strong preference for palmitoylated G-alpha proteins over other acyl substrates. Mediates the deacylation of G-alpha proteins such as GPA1 in vivo, but has weak or no activity toward palmitoylated Ras proteins. Has weak lysophospholipase activity in vitro; however such activity may not exist in vivo.</text>
</comment>
<evidence type="ECO:0000313" key="11">
    <source>
        <dbReference type="EMBL" id="KAK3169070.1"/>
    </source>
</evidence>
<feature type="domain" description="Phospholipase/carboxylesterase/thioesterase" evidence="10">
    <location>
        <begin position="61"/>
        <end position="265"/>
    </location>
</feature>
<evidence type="ECO:0000256" key="3">
    <source>
        <dbReference type="ARBA" id="ARBA00014923"/>
    </source>
</evidence>
<dbReference type="GO" id="GO:0008474">
    <property type="term" value="F:palmitoyl-(protein) hydrolase activity"/>
    <property type="evidence" value="ECO:0007669"/>
    <property type="project" value="UniProtKB-EC"/>
</dbReference>
<keyword evidence="12" id="KW-1185">Reference proteome</keyword>
<keyword evidence="6" id="KW-0276">Fatty acid metabolism</keyword>
<name>A0AAD9YZW7_9LECA</name>
<keyword evidence="4" id="KW-0719">Serine esterase</keyword>
<dbReference type="SUPFAM" id="SSF53474">
    <property type="entry name" value="alpha/beta-Hydrolases"/>
    <property type="match status" value="1"/>
</dbReference>
<dbReference type="Pfam" id="PF02230">
    <property type="entry name" value="Abhydrolase_2"/>
    <property type="match status" value="1"/>
</dbReference>
<gene>
    <name evidence="11" type="ORF">OEA41_005518</name>
</gene>
<sequence>MLVPGYSYAWQRAGGDDNGCGDGTIANSALDIPAADHQAEFPFLGKGQRLNQNNMAGPAALVVPALKKHTATVIWAHGLGDRMPIAENFRRRGKFEEVKFVFPNAPNIPITVNFGMSMPGCDLAQAHDQPGILKSRDYFNVLVKEEIEKGIPSSRIVIGGFSQGGAISLFTGVTSPEKLAGIFGLSSYLLLHDKIADYVSKENSNKDTPIFMGHGDMDPMVKHEWGTDTAKTLKEMGWTNVDFRTYKGLAHSADMKEMDDLERWLGERLPATG</sequence>
<evidence type="ECO:0000313" key="12">
    <source>
        <dbReference type="Proteomes" id="UP001276659"/>
    </source>
</evidence>
<dbReference type="GO" id="GO:0052689">
    <property type="term" value="F:carboxylic ester hydrolase activity"/>
    <property type="evidence" value="ECO:0007669"/>
    <property type="project" value="UniProtKB-KW"/>
</dbReference>
<dbReference type="InterPro" id="IPR050565">
    <property type="entry name" value="LYPA1-2/EST-like"/>
</dbReference>
<evidence type="ECO:0000256" key="8">
    <source>
        <dbReference type="ARBA" id="ARBA00031195"/>
    </source>
</evidence>
<comment type="caution">
    <text evidence="11">The sequence shown here is derived from an EMBL/GenBank/DDBJ whole genome shotgun (WGS) entry which is preliminary data.</text>
</comment>
<dbReference type="Gene3D" id="3.40.50.1820">
    <property type="entry name" value="alpha/beta hydrolase"/>
    <property type="match status" value="1"/>
</dbReference>
<evidence type="ECO:0000256" key="6">
    <source>
        <dbReference type="ARBA" id="ARBA00022832"/>
    </source>
</evidence>
<accession>A0AAD9YZW7</accession>
<dbReference type="InterPro" id="IPR029058">
    <property type="entry name" value="AB_hydrolase_fold"/>
</dbReference>
<evidence type="ECO:0000256" key="9">
    <source>
        <dbReference type="ARBA" id="ARBA00047337"/>
    </source>
</evidence>
<evidence type="ECO:0000256" key="1">
    <source>
        <dbReference type="ARBA" id="ARBA00006499"/>
    </source>
</evidence>